<dbReference type="GO" id="GO:0006420">
    <property type="term" value="P:arginyl-tRNA aminoacylation"/>
    <property type="evidence" value="ECO:0007669"/>
    <property type="project" value="UniProtKB-UniRule"/>
</dbReference>
<dbReference type="PANTHER" id="PTHR11956:SF5">
    <property type="entry name" value="ARGININE--TRNA LIGASE, CYTOPLASMIC"/>
    <property type="match status" value="1"/>
</dbReference>
<evidence type="ECO:0000256" key="4">
    <source>
        <dbReference type="ARBA" id="ARBA00022840"/>
    </source>
</evidence>
<reference evidence="12 13" key="1">
    <citation type="journal article" date="2016" name="Nat. Commun.">
        <title>Thousands of microbial genomes shed light on interconnected biogeochemical processes in an aquifer system.</title>
        <authorList>
            <person name="Anantharaman K."/>
            <person name="Brown C.T."/>
            <person name="Hug L.A."/>
            <person name="Sharon I."/>
            <person name="Castelle C.J."/>
            <person name="Probst A.J."/>
            <person name="Thomas B.C."/>
            <person name="Singh A."/>
            <person name="Wilkins M.J."/>
            <person name="Karaoz U."/>
            <person name="Brodie E.L."/>
            <person name="Williams K.H."/>
            <person name="Hubbard S.S."/>
            <person name="Banfield J.F."/>
        </authorList>
    </citation>
    <scope>NUCLEOTIDE SEQUENCE [LARGE SCALE GENOMIC DNA]</scope>
</reference>
<dbReference type="GO" id="GO:0004814">
    <property type="term" value="F:arginine-tRNA ligase activity"/>
    <property type="evidence" value="ECO:0007669"/>
    <property type="project" value="UniProtKB-UniRule"/>
</dbReference>
<dbReference type="PRINTS" id="PR01038">
    <property type="entry name" value="TRNASYNTHARG"/>
</dbReference>
<keyword evidence="2 8" id="KW-0436">Ligase</keyword>
<dbReference type="PANTHER" id="PTHR11956">
    <property type="entry name" value="ARGINYL-TRNA SYNTHETASE"/>
    <property type="match status" value="1"/>
</dbReference>
<evidence type="ECO:0000256" key="9">
    <source>
        <dbReference type="RuleBase" id="RU363038"/>
    </source>
</evidence>
<dbReference type="NCBIfam" id="TIGR00456">
    <property type="entry name" value="argS"/>
    <property type="match status" value="1"/>
</dbReference>
<keyword evidence="4 8" id="KW-0067">ATP-binding</keyword>
<keyword evidence="8" id="KW-0963">Cytoplasm</keyword>
<evidence type="ECO:0000256" key="1">
    <source>
        <dbReference type="ARBA" id="ARBA00005594"/>
    </source>
</evidence>
<organism evidence="12 13">
    <name type="scientific">Candidatus Yonathbacteria bacterium RIFCSPLOWO2_01_FULL_43_27</name>
    <dbReference type="NCBI Taxonomy" id="1802726"/>
    <lineage>
        <taxon>Bacteria</taxon>
        <taxon>Candidatus Yonathiibacteriota</taxon>
    </lineage>
</organism>
<dbReference type="EC" id="6.1.1.19" evidence="8"/>
<keyword evidence="6 8" id="KW-0030">Aminoacyl-tRNA synthetase</keyword>
<dbReference type="SUPFAM" id="SSF55190">
    <property type="entry name" value="Arginyl-tRNA synthetase (ArgRS), N-terminal 'additional' domain"/>
    <property type="match status" value="1"/>
</dbReference>
<proteinExistence type="inferred from homology"/>
<dbReference type="InterPro" id="IPR035684">
    <property type="entry name" value="ArgRS_core"/>
</dbReference>
<dbReference type="Pfam" id="PF05746">
    <property type="entry name" value="DALR_1"/>
    <property type="match status" value="1"/>
</dbReference>
<dbReference type="Gene3D" id="3.40.50.620">
    <property type="entry name" value="HUPs"/>
    <property type="match status" value="1"/>
</dbReference>
<dbReference type="GO" id="GO:0005524">
    <property type="term" value="F:ATP binding"/>
    <property type="evidence" value="ECO:0007669"/>
    <property type="project" value="UniProtKB-UniRule"/>
</dbReference>
<dbReference type="InterPro" id="IPR008909">
    <property type="entry name" value="DALR_anticod-bd"/>
</dbReference>
<feature type="short sequence motif" description="'HIGH' region" evidence="8">
    <location>
        <begin position="124"/>
        <end position="134"/>
    </location>
</feature>
<evidence type="ECO:0000256" key="8">
    <source>
        <dbReference type="HAMAP-Rule" id="MF_00123"/>
    </source>
</evidence>
<feature type="domain" description="DALR anticodon binding" evidence="10">
    <location>
        <begin position="456"/>
        <end position="578"/>
    </location>
</feature>
<dbReference type="Pfam" id="PF00750">
    <property type="entry name" value="tRNA-synt_1d"/>
    <property type="match status" value="1"/>
</dbReference>
<evidence type="ECO:0000313" key="12">
    <source>
        <dbReference type="EMBL" id="OHA82567.1"/>
    </source>
</evidence>
<dbReference type="FunFam" id="3.40.50.620:FF:000116">
    <property type="entry name" value="Arginine--tRNA ligase"/>
    <property type="match status" value="1"/>
</dbReference>
<comment type="caution">
    <text evidence="12">The sequence shown here is derived from an EMBL/GenBank/DDBJ whole genome shotgun (WGS) entry which is preliminary data.</text>
</comment>
<dbReference type="EMBL" id="MHUV01000006">
    <property type="protein sequence ID" value="OHA82567.1"/>
    <property type="molecule type" value="Genomic_DNA"/>
</dbReference>
<dbReference type="InterPro" id="IPR014729">
    <property type="entry name" value="Rossmann-like_a/b/a_fold"/>
</dbReference>
<dbReference type="AlphaFoldDB" id="A0A1G2SC08"/>
<evidence type="ECO:0000256" key="5">
    <source>
        <dbReference type="ARBA" id="ARBA00022917"/>
    </source>
</evidence>
<protein>
    <recommendedName>
        <fullName evidence="8">Arginine--tRNA ligase</fullName>
        <ecNumber evidence="8">6.1.1.19</ecNumber>
    </recommendedName>
    <alternativeName>
        <fullName evidence="8">Arginyl-tRNA synthetase</fullName>
        <shortName evidence="8">ArgRS</shortName>
    </alternativeName>
</protein>
<dbReference type="InterPro" id="IPR005148">
    <property type="entry name" value="Arg-tRNA-synth_N"/>
</dbReference>
<dbReference type="SUPFAM" id="SSF47323">
    <property type="entry name" value="Anticodon-binding domain of a subclass of class I aminoacyl-tRNA synthetases"/>
    <property type="match status" value="1"/>
</dbReference>
<dbReference type="SMART" id="SM01016">
    <property type="entry name" value="Arg_tRNA_synt_N"/>
    <property type="match status" value="1"/>
</dbReference>
<dbReference type="STRING" id="1802726.A3B07_02740"/>
<evidence type="ECO:0000256" key="3">
    <source>
        <dbReference type="ARBA" id="ARBA00022741"/>
    </source>
</evidence>
<evidence type="ECO:0000256" key="6">
    <source>
        <dbReference type="ARBA" id="ARBA00023146"/>
    </source>
</evidence>
<dbReference type="SMART" id="SM00836">
    <property type="entry name" value="DALR_1"/>
    <property type="match status" value="1"/>
</dbReference>
<evidence type="ECO:0000313" key="13">
    <source>
        <dbReference type="Proteomes" id="UP000178817"/>
    </source>
</evidence>
<dbReference type="CDD" id="cd07956">
    <property type="entry name" value="Anticodon_Ia_Arg"/>
    <property type="match status" value="1"/>
</dbReference>
<comment type="similarity">
    <text evidence="1 8 9">Belongs to the class-I aminoacyl-tRNA synthetase family.</text>
</comment>
<sequence length="578" mass="65559">MSVKLQKEVEEVVRESLGTQDVEEIELSVPPSHISGDFAIEVFRLAKKLDEKPNILAKKIVDGINEHRMDLIKDASLVGAFVNVETHKEKLYQEILSKILELGERYGESNINAGKVAIIDYSAPNIAKPIGVGHLRSTIIGQALANIYRETGYSVIRDNHLGDWGTQFGSLIYAYKEWGDEKRIAENPLVELKDLYVKFHQFSEEHPEVKDNARELFARLEKKDPELVALWKRFRDLSLEDFERVYKKLGIEFDLSIGESYFTEQADKLVDECTGKGLCRKDESSEAVIVDQMGDLPSFLLRKQDGSSLYLSRDLATLQFRVNTFDSDSILYVVGSEQELNFKQLFELGRRADYLPEGVEAKHIGFGMILRDGKKMSTRKGTLIELEDLISQSVSKSKEILLAKSPNTDPQELDKVAEIVGVGAIIYNDLRQSRTKNISFDWDKMLDLEGGSAVYLQYSYVRINSIMEKLKEAFGEIDLGKLEMNDISFVNKSEFELAKKLMAFPDVIAKAQETDSPNYICGYLEELASLFNSFYNETSILRTEDVKLRESRIALIKGVSMVIKKGLSMMSIKVPEKM</sequence>
<keyword evidence="5 8" id="KW-0648">Protein biosynthesis</keyword>
<dbReference type="GO" id="GO:0005737">
    <property type="term" value="C:cytoplasm"/>
    <property type="evidence" value="ECO:0007669"/>
    <property type="project" value="UniProtKB-SubCell"/>
</dbReference>
<dbReference type="InterPro" id="IPR036695">
    <property type="entry name" value="Arg-tRNA-synth_N_sf"/>
</dbReference>
<dbReference type="Proteomes" id="UP000178817">
    <property type="component" value="Unassembled WGS sequence"/>
</dbReference>
<comment type="subcellular location">
    <subcellularLocation>
        <location evidence="8">Cytoplasm</location>
    </subcellularLocation>
</comment>
<evidence type="ECO:0000256" key="2">
    <source>
        <dbReference type="ARBA" id="ARBA00022598"/>
    </source>
</evidence>
<dbReference type="Gene3D" id="1.10.730.10">
    <property type="entry name" value="Isoleucyl-tRNA Synthetase, Domain 1"/>
    <property type="match status" value="1"/>
</dbReference>
<gene>
    <name evidence="8" type="primary">argS</name>
    <name evidence="12" type="ORF">A3B07_02740</name>
</gene>
<evidence type="ECO:0000256" key="7">
    <source>
        <dbReference type="ARBA" id="ARBA00049339"/>
    </source>
</evidence>
<dbReference type="Pfam" id="PF03485">
    <property type="entry name" value="Arg_tRNA_synt_N"/>
    <property type="match status" value="1"/>
</dbReference>
<accession>A0A1G2SC08</accession>
<comment type="catalytic activity">
    <reaction evidence="7 8">
        <text>tRNA(Arg) + L-arginine + ATP = L-arginyl-tRNA(Arg) + AMP + diphosphate</text>
        <dbReference type="Rhea" id="RHEA:20301"/>
        <dbReference type="Rhea" id="RHEA-COMP:9658"/>
        <dbReference type="Rhea" id="RHEA-COMP:9673"/>
        <dbReference type="ChEBI" id="CHEBI:30616"/>
        <dbReference type="ChEBI" id="CHEBI:32682"/>
        <dbReference type="ChEBI" id="CHEBI:33019"/>
        <dbReference type="ChEBI" id="CHEBI:78442"/>
        <dbReference type="ChEBI" id="CHEBI:78513"/>
        <dbReference type="ChEBI" id="CHEBI:456215"/>
        <dbReference type="EC" id="6.1.1.19"/>
    </reaction>
</comment>
<comment type="subunit">
    <text evidence="8">Monomer.</text>
</comment>
<dbReference type="SUPFAM" id="SSF52374">
    <property type="entry name" value="Nucleotidylyl transferase"/>
    <property type="match status" value="1"/>
</dbReference>
<keyword evidence="3 8" id="KW-0547">Nucleotide-binding</keyword>
<dbReference type="HAMAP" id="MF_00123">
    <property type="entry name" value="Arg_tRNA_synth"/>
    <property type="match status" value="1"/>
</dbReference>
<dbReference type="Gene3D" id="3.30.1360.70">
    <property type="entry name" value="Arginyl tRNA synthetase N-terminal domain"/>
    <property type="match status" value="1"/>
</dbReference>
<dbReference type="InterPro" id="IPR009080">
    <property type="entry name" value="tRNAsynth_Ia_anticodon-bd"/>
</dbReference>
<dbReference type="InterPro" id="IPR001278">
    <property type="entry name" value="Arg-tRNA-ligase"/>
</dbReference>
<evidence type="ECO:0000259" key="10">
    <source>
        <dbReference type="SMART" id="SM00836"/>
    </source>
</evidence>
<name>A0A1G2SC08_9BACT</name>
<evidence type="ECO:0000259" key="11">
    <source>
        <dbReference type="SMART" id="SM01016"/>
    </source>
</evidence>
<feature type="domain" description="Arginyl tRNA synthetase N-terminal" evidence="11">
    <location>
        <begin position="3"/>
        <end position="86"/>
    </location>
</feature>